<dbReference type="EMBL" id="CADCUL010000039">
    <property type="protein sequence ID" value="CAA9366805.1"/>
    <property type="molecule type" value="Genomic_DNA"/>
</dbReference>
<gene>
    <name evidence="1" type="ORF">AVDCRST_MAG21-191</name>
</gene>
<dbReference type="EC" id="1.6.5.3" evidence="1"/>
<protein>
    <submittedName>
        <fullName evidence="1">NADH ubiquinone oxidoreductase chain A</fullName>
        <ecNumber evidence="1">1.6.5.3</ecNumber>
    </submittedName>
</protein>
<evidence type="ECO:0000313" key="1">
    <source>
        <dbReference type="EMBL" id="CAA9366805.1"/>
    </source>
</evidence>
<accession>A0A6J4MX40</accession>
<organism evidence="1">
    <name type="scientific">uncultured Nocardioidaceae bacterium</name>
    <dbReference type="NCBI Taxonomy" id="253824"/>
    <lineage>
        <taxon>Bacteria</taxon>
        <taxon>Bacillati</taxon>
        <taxon>Actinomycetota</taxon>
        <taxon>Actinomycetes</taxon>
        <taxon>Propionibacteriales</taxon>
        <taxon>Nocardioidaceae</taxon>
        <taxon>environmental samples</taxon>
    </lineage>
</organism>
<reference evidence="1" key="1">
    <citation type="submission" date="2020-02" db="EMBL/GenBank/DDBJ databases">
        <authorList>
            <person name="Meier V. D."/>
        </authorList>
    </citation>
    <scope>NUCLEOTIDE SEQUENCE</scope>
    <source>
        <strain evidence="1">AVDCRST_MAG21</strain>
    </source>
</reference>
<dbReference type="GO" id="GO:0016491">
    <property type="term" value="F:oxidoreductase activity"/>
    <property type="evidence" value="ECO:0007669"/>
    <property type="project" value="UniProtKB-KW"/>
</dbReference>
<keyword evidence="1" id="KW-0560">Oxidoreductase</keyword>
<proteinExistence type="predicted"/>
<keyword evidence="1" id="KW-0830">Ubiquinone</keyword>
<dbReference type="AlphaFoldDB" id="A0A6J4MX40"/>
<feature type="non-terminal residue" evidence="1">
    <location>
        <position position="119"/>
    </location>
</feature>
<feature type="non-terminal residue" evidence="1">
    <location>
        <position position="1"/>
    </location>
</feature>
<sequence>ERVHPDSRHRSPCGRLRDLLGHDQHLHGSEALQPCPAGLLRVRDRADTAADRWWPLPGQVLHHSDALHRLRHRDHLPVPLRGRLRQPRLVRPDRDGPVHRHRGHRLCLCVAAGRSGMGL</sequence>
<name>A0A6J4MX40_9ACTN</name>